<dbReference type="PANTHER" id="PTHR12736">
    <property type="entry name" value="LANC-LIKE PROTEIN"/>
    <property type="match status" value="1"/>
</dbReference>
<comment type="caution">
    <text evidence="2">The sequence shown here is derived from an EMBL/GenBank/DDBJ whole genome shotgun (WGS) entry which is preliminary data.</text>
</comment>
<dbReference type="SUPFAM" id="SSF56112">
    <property type="entry name" value="Protein kinase-like (PK-like)"/>
    <property type="match status" value="1"/>
</dbReference>
<dbReference type="EMBL" id="SJJY01000002">
    <property type="protein sequence ID" value="TCC24851.1"/>
    <property type="molecule type" value="Genomic_DNA"/>
</dbReference>
<dbReference type="Pfam" id="PF00069">
    <property type="entry name" value="Pkinase"/>
    <property type="match status" value="1"/>
</dbReference>
<feature type="domain" description="Protein kinase" evidence="1">
    <location>
        <begin position="140"/>
        <end position="413"/>
    </location>
</feature>
<keyword evidence="3" id="KW-1185">Reference proteome</keyword>
<dbReference type="InterPro" id="IPR012341">
    <property type="entry name" value="6hp_glycosidase-like_sf"/>
</dbReference>
<dbReference type="PANTHER" id="PTHR12736:SF7">
    <property type="entry name" value="LANC-LIKE PROTEIN 3"/>
    <property type="match status" value="1"/>
</dbReference>
<reference evidence="2 3" key="1">
    <citation type="submission" date="2019-02" db="EMBL/GenBank/DDBJ databases">
        <title>Kribbella capetownensis sp. nov. and Kribbella speibonae sp. nov., isolated from soil.</title>
        <authorList>
            <person name="Curtis S.M."/>
            <person name="Norton I."/>
            <person name="Everest G.J."/>
            <person name="Meyers P.R."/>
        </authorList>
    </citation>
    <scope>NUCLEOTIDE SEQUENCE [LARGE SCALE GENOMIC DNA]</scope>
    <source>
        <strain evidence="2 3">SK5</strain>
    </source>
</reference>
<dbReference type="Proteomes" id="UP000292385">
    <property type="component" value="Unassembled WGS sequence"/>
</dbReference>
<proteinExistence type="predicted"/>
<organism evidence="2 3">
    <name type="scientific">Kribbella speibonae</name>
    <dbReference type="NCBI Taxonomy" id="1572660"/>
    <lineage>
        <taxon>Bacteria</taxon>
        <taxon>Bacillati</taxon>
        <taxon>Actinomycetota</taxon>
        <taxon>Actinomycetes</taxon>
        <taxon>Propionibacteriales</taxon>
        <taxon>Kribbellaceae</taxon>
        <taxon>Kribbella</taxon>
    </lineage>
</organism>
<dbReference type="SMART" id="SM01260">
    <property type="entry name" value="LANC_like"/>
    <property type="match status" value="1"/>
</dbReference>
<dbReference type="Gene3D" id="1.10.510.10">
    <property type="entry name" value="Transferase(Phosphotransferase) domain 1"/>
    <property type="match status" value="1"/>
</dbReference>
<dbReference type="InterPro" id="IPR011009">
    <property type="entry name" value="Kinase-like_dom_sf"/>
</dbReference>
<name>A0ABY2A9B7_9ACTN</name>
<dbReference type="InterPro" id="IPR007822">
    <property type="entry name" value="LANC-like"/>
</dbReference>
<gene>
    <name evidence="2" type="ORF">E0H58_11645</name>
</gene>
<dbReference type="Pfam" id="PF05147">
    <property type="entry name" value="LANC_like"/>
    <property type="match status" value="1"/>
</dbReference>
<accession>A0ABY2A9B7</accession>
<dbReference type="PROSITE" id="PS50011">
    <property type="entry name" value="PROTEIN_KINASE_DOM"/>
    <property type="match status" value="1"/>
</dbReference>
<evidence type="ECO:0000313" key="2">
    <source>
        <dbReference type="EMBL" id="TCC24851.1"/>
    </source>
</evidence>
<sequence>MRCPRLPPARWCRPGAVDAGGDLMGYLDLYVLPADVLITPLSGLPAAYREQIDAEADEYAVTRPRSRLASTVVDASTAALLERFRQPRTIVDAVVELSLAEGLDPRAILDDAAQMVRRFADQGVLAPADSPLAAPIVAELALGDRLGAIEVLEPVQVLVDVEVHRGRAADGTPVAVKLARRAADASARTALAHEARVLDRLGGDVAPELMASGDLDGRPWIATRWCEGVDAATAAAALRGADADAVPGALLRLAEAVLEAYCRLHAHGVVHGDVHPRNLVVDGTGIVTVLDFGTSVLDGGRADDHADGRPGVDLYAEPEVAEAALAGEPLPAPTPAGEQFALGVLVFVLLTGDHPYGFTADPRELLRRILDRPPSFDDRLSGMAGIEHVIRRALQPRPEDRYASTAALLDAFRAAVAARPSARPASGSRSRPTASDRLMATVLDRLAPKGAWFDPPSVADPMVMHGKAGRAWAMLRCAESRGDPGLLAVADVWSTEAAVAVADLRGKVSLLHGVAGVHVVRLAVARARADEAERADALAAFVDAASEPSEGADVTHGRAGLLLGCCALLHDALPEERRRLTALGVQLADGLEADGNASYGVAHGTAGRLLALLRWSEATGVPPAERVAERLDTLAGAVAGAARRRQSVHPGAVRDARHSLVSSWCNGAAGLVYVWLAAYRVLGDDRWIRLAEQTGRAVEPGPGPVSGDLCCGLAGQAYALLALHRADGEARWLESSRRLAEGAAEVISRVRPDVRDSLFAGEPGVASLAADLAHPADARMPLVDP</sequence>
<dbReference type="InterPro" id="IPR000719">
    <property type="entry name" value="Prot_kinase_dom"/>
</dbReference>
<evidence type="ECO:0000259" key="1">
    <source>
        <dbReference type="PROSITE" id="PS50011"/>
    </source>
</evidence>
<dbReference type="SUPFAM" id="SSF158745">
    <property type="entry name" value="LanC-like"/>
    <property type="match status" value="1"/>
</dbReference>
<protein>
    <recommendedName>
        <fullName evidence="1">Protein kinase domain-containing protein</fullName>
    </recommendedName>
</protein>
<dbReference type="Gene3D" id="1.50.10.10">
    <property type="match status" value="1"/>
</dbReference>
<evidence type="ECO:0000313" key="3">
    <source>
        <dbReference type="Proteomes" id="UP000292385"/>
    </source>
</evidence>
<dbReference type="PRINTS" id="PR01950">
    <property type="entry name" value="LANCSUPER"/>
</dbReference>